<gene>
    <name evidence="1" type="ORF">ACEG43_16165</name>
</gene>
<sequence>MLLLDFYLGGRSDPHRIAELYDRSRILDWGFVAWAGGVAASVPFWQSTLYTGPFSVAFPGAGVSGWSGFRPRRGPHGRR</sequence>
<protein>
    <submittedName>
        <fullName evidence="1">Uncharacterized protein</fullName>
    </submittedName>
</protein>
<reference evidence="1 2" key="1">
    <citation type="submission" date="2024-08" db="EMBL/GenBank/DDBJ databases">
        <title>Genome sequence of Streptomyces aureus CACIA-1.46HGO.</title>
        <authorList>
            <person name="Evangelista-Martinez Z."/>
        </authorList>
    </citation>
    <scope>NUCLEOTIDE SEQUENCE [LARGE SCALE GENOMIC DNA]</scope>
    <source>
        <strain evidence="1 2">CACIA-1.46HGO</strain>
    </source>
</reference>
<dbReference type="EMBL" id="JBGOSP010000007">
    <property type="protein sequence ID" value="MFA3837690.1"/>
    <property type="molecule type" value="Genomic_DNA"/>
</dbReference>
<comment type="caution">
    <text evidence="1">The sequence shown here is derived from an EMBL/GenBank/DDBJ whole genome shotgun (WGS) entry which is preliminary data.</text>
</comment>
<evidence type="ECO:0000313" key="2">
    <source>
        <dbReference type="Proteomes" id="UP001571476"/>
    </source>
</evidence>
<proteinExistence type="predicted"/>
<evidence type="ECO:0000313" key="1">
    <source>
        <dbReference type="EMBL" id="MFA3837690.1"/>
    </source>
</evidence>
<organism evidence="1 2">
    <name type="scientific">Streptomyces aureus</name>
    <dbReference type="NCBI Taxonomy" id="193461"/>
    <lineage>
        <taxon>Bacteria</taxon>
        <taxon>Bacillati</taxon>
        <taxon>Actinomycetota</taxon>
        <taxon>Actinomycetes</taxon>
        <taxon>Kitasatosporales</taxon>
        <taxon>Streptomycetaceae</taxon>
        <taxon>Streptomyces</taxon>
    </lineage>
</organism>
<accession>A0ABV4SGZ8</accession>
<keyword evidence="2" id="KW-1185">Reference proteome</keyword>
<name>A0ABV4SGZ8_9ACTN</name>
<dbReference type="Proteomes" id="UP001571476">
    <property type="component" value="Unassembled WGS sequence"/>
</dbReference>